<sequence length="142" mass="15516">MPRAVLDTNILISGLITPRGTPAKILLAWRAGHFNLVTSVPLLLELKEALARPHLKDRYHLLPRDIRDFIALLTDTALLVTDPGVVSAQLRDSDDLAVLACALAGNAEYIVTGDHDLLDLHSFKGVQIVRPALFLQLLHSSS</sequence>
<dbReference type="NCBIfam" id="TIGR00305">
    <property type="entry name" value="putative toxin-antitoxin system toxin component, PIN family"/>
    <property type="match status" value="1"/>
</dbReference>
<dbReference type="Pfam" id="PF13470">
    <property type="entry name" value="PIN_3"/>
    <property type="match status" value="1"/>
</dbReference>
<proteinExistence type="predicted"/>
<reference evidence="3" key="1">
    <citation type="submission" date="2015-10" db="EMBL/GenBank/DDBJ databases">
        <authorList>
            <person name="Luecker S."/>
            <person name="Luecker S."/>
        </authorList>
    </citation>
    <scope>NUCLEOTIDE SEQUENCE [LARGE SCALE GENOMIC DNA]</scope>
</reference>
<dbReference type="RefSeq" id="WP_175304481.1">
    <property type="nucleotide sequence ID" value="NZ_CZPZ01000012.1"/>
</dbReference>
<gene>
    <name evidence="2" type="ORF">COMA2_20185</name>
</gene>
<evidence type="ECO:0000259" key="1">
    <source>
        <dbReference type="SMART" id="SM00670"/>
    </source>
</evidence>
<organism evidence="2 3">
    <name type="scientific">Candidatus Nitrospira nitrificans</name>
    <dbReference type="NCBI Taxonomy" id="1742973"/>
    <lineage>
        <taxon>Bacteria</taxon>
        <taxon>Pseudomonadati</taxon>
        <taxon>Nitrospirota</taxon>
        <taxon>Nitrospiria</taxon>
        <taxon>Nitrospirales</taxon>
        <taxon>Nitrospiraceae</taxon>
        <taxon>Nitrospira</taxon>
    </lineage>
</organism>
<dbReference type="SUPFAM" id="SSF88723">
    <property type="entry name" value="PIN domain-like"/>
    <property type="match status" value="1"/>
</dbReference>
<dbReference type="PANTHER" id="PTHR34610">
    <property type="entry name" value="SSL7007 PROTEIN"/>
    <property type="match status" value="1"/>
</dbReference>
<protein>
    <submittedName>
        <fullName evidence="2">Putative PilT protein domain protein</fullName>
    </submittedName>
</protein>
<accession>A0A0S4LJI2</accession>
<dbReference type="PANTHER" id="PTHR34610:SF4">
    <property type="entry name" value="SLL8027 PROTEIN"/>
    <property type="match status" value="1"/>
</dbReference>
<dbReference type="Proteomes" id="UP000198736">
    <property type="component" value="Unassembled WGS sequence"/>
</dbReference>
<evidence type="ECO:0000313" key="3">
    <source>
        <dbReference type="Proteomes" id="UP000198736"/>
    </source>
</evidence>
<dbReference type="EMBL" id="CZPZ01000012">
    <property type="protein sequence ID" value="CUS35282.1"/>
    <property type="molecule type" value="Genomic_DNA"/>
</dbReference>
<dbReference type="InterPro" id="IPR002716">
    <property type="entry name" value="PIN_dom"/>
</dbReference>
<dbReference type="AlphaFoldDB" id="A0A0S4LJI2"/>
<dbReference type="STRING" id="1742973.COMA2_20185"/>
<dbReference type="InterPro" id="IPR029060">
    <property type="entry name" value="PIN-like_dom_sf"/>
</dbReference>
<dbReference type="InterPro" id="IPR002850">
    <property type="entry name" value="PIN_toxin-like"/>
</dbReference>
<keyword evidence="3" id="KW-1185">Reference proteome</keyword>
<name>A0A0S4LJI2_9BACT</name>
<dbReference type="SMART" id="SM00670">
    <property type="entry name" value="PINc"/>
    <property type="match status" value="1"/>
</dbReference>
<evidence type="ECO:0000313" key="2">
    <source>
        <dbReference type="EMBL" id="CUS35282.1"/>
    </source>
</evidence>
<feature type="domain" description="PIN" evidence="1">
    <location>
        <begin position="2"/>
        <end position="119"/>
    </location>
</feature>
<dbReference type="Gene3D" id="3.40.50.1010">
    <property type="entry name" value="5'-nuclease"/>
    <property type="match status" value="1"/>
</dbReference>